<reference evidence="3" key="1">
    <citation type="submission" date="2025-08" db="UniProtKB">
        <authorList>
            <consortium name="RefSeq"/>
        </authorList>
    </citation>
    <scope>IDENTIFICATION</scope>
    <source>
        <tissue evidence="3">Gonad</tissue>
    </source>
</reference>
<dbReference type="GO" id="GO:0004842">
    <property type="term" value="F:ubiquitin-protein transferase activity"/>
    <property type="evidence" value="ECO:0007669"/>
    <property type="project" value="InterPro"/>
</dbReference>
<dbReference type="InterPro" id="IPR031248">
    <property type="entry name" value="RNF213"/>
</dbReference>
<dbReference type="Proteomes" id="UP000515135">
    <property type="component" value="Unplaced"/>
</dbReference>
<dbReference type="GO" id="GO:0016887">
    <property type="term" value="F:ATP hydrolysis activity"/>
    <property type="evidence" value="ECO:0007669"/>
    <property type="project" value="InterPro"/>
</dbReference>
<keyword evidence="1" id="KW-0732">Signal</keyword>
<accession>A0A6P4Z2C0</accession>
<name>A0A6P4Z2C0_BRABE</name>
<feature type="chain" id="PRO_5027655684" evidence="1">
    <location>
        <begin position="27"/>
        <end position="325"/>
    </location>
</feature>
<dbReference type="GeneID" id="109474772"/>
<dbReference type="KEGG" id="bbel:109474772"/>
<proteinExistence type="predicted"/>
<organism evidence="2 3">
    <name type="scientific">Branchiostoma belcheri</name>
    <name type="common">Amphioxus</name>
    <dbReference type="NCBI Taxonomy" id="7741"/>
    <lineage>
        <taxon>Eukaryota</taxon>
        <taxon>Metazoa</taxon>
        <taxon>Chordata</taxon>
        <taxon>Cephalochordata</taxon>
        <taxon>Leptocardii</taxon>
        <taxon>Amphioxiformes</taxon>
        <taxon>Branchiostomatidae</taxon>
        <taxon>Branchiostoma</taxon>
    </lineage>
</organism>
<dbReference type="RefSeq" id="XP_019630693.1">
    <property type="nucleotide sequence ID" value="XM_019775134.1"/>
</dbReference>
<evidence type="ECO:0000313" key="3">
    <source>
        <dbReference type="RefSeq" id="XP_019630693.1"/>
    </source>
</evidence>
<dbReference type="PANTHER" id="PTHR22605">
    <property type="entry name" value="RZ-TYPE DOMAIN-CONTAINING PROTEIN"/>
    <property type="match status" value="1"/>
</dbReference>
<protein>
    <submittedName>
        <fullName evidence="3">E3 ubiquitin-protein ligase rnf213-alpha-like</fullName>
    </submittedName>
</protein>
<keyword evidence="2" id="KW-1185">Reference proteome</keyword>
<sequence>MGIACVLHVCKPVFLSLLSTSRSVLLSNVNTAHVVCCHPEQDLLPLVLSHCCYSLAVGEGTRVEYDLPTLERQLVERFVLGKPRINDDFEIFIFRQETKNVAMYKSLRDKIPQEPLSKAVQMQILQELGTLTNVCSSLAAVDIALIFLATTGGDPNTPIREYLHRVLKMKATAGLRSMKANQHCRRKHILSLWQLLAVQRARMSLENGQDPFEDMPQQYAEKLDMSEVKTLKEALIHINVDALLAELYEFIAVAEEQTRHPDWDILSTLDAYIAAKNTPKVEGLKEHFPPTILLKHLYCTWRIVAAYRPHEDRETSRRDTNTFRR</sequence>
<gene>
    <name evidence="3" type="primary">LOC109474772</name>
</gene>
<evidence type="ECO:0000313" key="2">
    <source>
        <dbReference type="Proteomes" id="UP000515135"/>
    </source>
</evidence>
<evidence type="ECO:0000256" key="1">
    <source>
        <dbReference type="SAM" id="SignalP"/>
    </source>
</evidence>
<dbReference type="PANTHER" id="PTHR22605:SF16">
    <property type="entry name" value="E3 UBIQUITIN-PROTEIN LIGASE RNF213"/>
    <property type="match status" value="1"/>
</dbReference>
<feature type="signal peptide" evidence="1">
    <location>
        <begin position="1"/>
        <end position="26"/>
    </location>
</feature>
<dbReference type="AlphaFoldDB" id="A0A6P4Z2C0"/>
<dbReference type="OrthoDB" id="5980136at2759"/>